<evidence type="ECO:0000313" key="1">
    <source>
        <dbReference type="EMBL" id="QIG68292.1"/>
    </source>
</evidence>
<gene>
    <name evidence="1" type="ORF">EVB57_015</name>
</gene>
<reference evidence="1 2" key="1">
    <citation type="submission" date="2020-01" db="EMBL/GenBank/DDBJ databases">
        <title>Patterns of diversity and host range of bacteriophage communities associated with bean-nodulatin bacteria.</title>
        <authorList>
            <person name="Vann Cauwenberghe J."/>
            <person name="Santamaria R.I."/>
            <person name="Bustos P."/>
            <person name="Juarez S."/>
            <person name="Gonzalez V."/>
        </authorList>
    </citation>
    <scope>NUCLEOTIDE SEQUENCE [LARGE SCALE GENOMIC DNA]</scope>
    <source>
        <strain evidence="2">RHph</strain>
    </source>
</reference>
<proteinExistence type="predicted"/>
<protein>
    <submittedName>
        <fullName evidence="1">Uncharacterized protein</fullName>
    </submittedName>
</protein>
<name>A0A7S5QYH4_9CAUD</name>
<dbReference type="EMBL" id="MN988488">
    <property type="protein sequence ID" value="QIG68292.1"/>
    <property type="molecule type" value="Genomic_DNA"/>
</dbReference>
<organism evidence="1 2">
    <name type="scientific">Rhizobium phage RHph_Y1_20</name>
    <dbReference type="NCBI Taxonomy" id="2509571"/>
    <lineage>
        <taxon>Viruses</taxon>
        <taxon>Duplodnaviria</taxon>
        <taxon>Heunggongvirae</taxon>
        <taxon>Uroviricota</taxon>
        <taxon>Caudoviricetes</taxon>
        <taxon>Autographivirales</taxon>
        <taxon>Dunnvirinae</taxon>
        <taxon>Tepoztlanvirus</taxon>
        <taxon>Tepoztlanvirus RHphY120</taxon>
    </lineage>
</organism>
<dbReference type="Proteomes" id="UP000612125">
    <property type="component" value="Segment"/>
</dbReference>
<keyword evidence="2" id="KW-1185">Reference proteome</keyword>
<sequence length="108" mass="11892">MSQHCRANPCCGERPCEGVPLPQHASGLVSHNKTEVPKVERLPITAVLHDVCTVQIGGKMRLIGRIEADVTERFPDGTVVHTSDLVGRWKNVARTRNSTYFIASERTG</sequence>
<accession>A0A7S5QYH4</accession>
<evidence type="ECO:0000313" key="2">
    <source>
        <dbReference type="Proteomes" id="UP000612125"/>
    </source>
</evidence>